<accession>A0A0F7JU06</accession>
<dbReference type="Proteomes" id="UP000034024">
    <property type="component" value="Chromosome"/>
</dbReference>
<feature type="coiled-coil region" evidence="1">
    <location>
        <begin position="325"/>
        <end position="352"/>
    </location>
</feature>
<keyword evidence="1" id="KW-0175">Coiled coil</keyword>
<reference evidence="2 3" key="1">
    <citation type="submission" date="2015-01" db="EMBL/GenBank/DDBJ databases">
        <title>Deinococcus soli/N5/whole genome sequencing.</title>
        <authorList>
            <person name="Kim M.K."/>
            <person name="Srinivasan S."/>
            <person name="Lee J.-J."/>
        </authorList>
    </citation>
    <scope>NUCLEOTIDE SEQUENCE [LARGE SCALE GENOMIC DNA]</scope>
    <source>
        <strain evidence="2 3">N5</strain>
    </source>
</reference>
<keyword evidence="3" id="KW-1185">Reference proteome</keyword>
<organism evidence="2 3">
    <name type="scientific">Deinococcus soli</name>
    <name type="common">ex Cha et al. 2016</name>
    <dbReference type="NCBI Taxonomy" id="1309411"/>
    <lineage>
        <taxon>Bacteria</taxon>
        <taxon>Thermotogati</taxon>
        <taxon>Deinococcota</taxon>
        <taxon>Deinococci</taxon>
        <taxon>Deinococcales</taxon>
        <taxon>Deinococcaceae</taxon>
        <taxon>Deinococcus</taxon>
    </lineage>
</organism>
<proteinExistence type="predicted"/>
<evidence type="ECO:0000313" key="3">
    <source>
        <dbReference type="Proteomes" id="UP000034024"/>
    </source>
</evidence>
<evidence type="ECO:0000256" key="1">
    <source>
        <dbReference type="SAM" id="Coils"/>
    </source>
</evidence>
<name>A0A0F7JU06_9DEIO</name>
<gene>
    <name evidence="2" type="ORF">SY84_15615</name>
</gene>
<sequence>MRPAAPSPEGAVIQASNDPYRDWLRARLSAELGVNEAEQVIQGAVQRRGWTALRALGPRDVVAVLQDVYARLREDYGDARADRWLEGTTLDLARFAETVPVPAQPTEGPIAPAPTPIRWGRRAHDLPLLLARSHAEIAGRSLAGIRANPDLRALERAAEWDVQATQAEVRRWETEEMLSRLRADHARIEVADQVAAAAAQAQLLDLNVRELEDAVRASPAAAPRLAHTRLMAAQTHAFLDAFTPLIDLSDADTPLTMLDVDLAHARFSLGVPLHPNVLRARQALNYAQWHAGDADGSPAVLQAHHALHLAQEEARAQLDTTLQAARAHQAALRDLKVQVETLERRAAQLQSLGGDPLSLARVRLEWRQARTAARVQAHRLEEALKLLDALVSEGDTVSTPAP</sequence>
<dbReference type="KEGG" id="dch:SY84_15615"/>
<dbReference type="AlphaFoldDB" id="A0A0F7JU06"/>
<protein>
    <submittedName>
        <fullName evidence="2">Uncharacterized protein</fullName>
    </submittedName>
</protein>
<dbReference type="PATRIC" id="fig|1309411.5.peg.3185"/>
<dbReference type="EMBL" id="CP011389">
    <property type="protein sequence ID" value="AKH18210.1"/>
    <property type="molecule type" value="Genomic_DNA"/>
</dbReference>
<dbReference type="OrthoDB" id="57178at2"/>
<evidence type="ECO:0000313" key="2">
    <source>
        <dbReference type="EMBL" id="AKH18210.1"/>
    </source>
</evidence>